<keyword evidence="5 7" id="KW-1133">Transmembrane helix</keyword>
<sequence>MTPAIRIKLSTMMFLEFFIWGAWFVTMGTYLIHNLHATGEQNGTAYATQAFGAIIAPFVIGLIADKYFSAQKILGVLHLIGAGLLYYESTAPDFATFFPGILAYMIIYMPTLALVNSVSFKQMKDPSKDFPLVRVFGTLGWMVAGFAIGWLNWEQTGSLALTFKMAGGASLILGLLSFTLPDTPPGKKGQKTSIGDIMGLDSIGLLKKRSYLVFFLASVAICIPLAFYYNFTNPFLNEVGMKRAAAVQGLGQFSELFFMAAMPFFFVRLGVKKMLALGMLAWALRYVCFAYGDAGANYWMLIVGIVLHGICYDFFFVTGQIYTDRFAGERFKSAAQGFITLATYGLGMMIGYYMSGPIVDHWKTSATTHNWTTIWLIPGGIAVVVMIFFLLFFTDKKHTEEQPGLDIEEPSPGVEI</sequence>
<dbReference type="InterPro" id="IPR004740">
    <property type="entry name" value="Nuc_H_symport"/>
</dbReference>
<protein>
    <submittedName>
        <fullName evidence="9">MFS transporter</fullName>
    </submittedName>
</protein>
<dbReference type="OrthoDB" id="9783013at2"/>
<feature type="transmembrane region" description="Helical" evidence="7">
    <location>
        <begin position="298"/>
        <end position="322"/>
    </location>
</feature>
<dbReference type="RefSeq" id="WP_147033595.1">
    <property type="nucleotide sequence ID" value="NZ_CP042436.1"/>
</dbReference>
<feature type="transmembrane region" description="Helical" evidence="7">
    <location>
        <begin position="249"/>
        <end position="267"/>
    </location>
</feature>
<evidence type="ECO:0000256" key="7">
    <source>
        <dbReference type="SAM" id="Phobius"/>
    </source>
</evidence>
<dbReference type="PROSITE" id="PS50850">
    <property type="entry name" value="MFS"/>
    <property type="match status" value="1"/>
</dbReference>
<keyword evidence="6 7" id="KW-0472">Membrane</keyword>
<evidence type="ECO:0000313" key="10">
    <source>
        <dbReference type="Proteomes" id="UP000321479"/>
    </source>
</evidence>
<dbReference type="InterPro" id="IPR020846">
    <property type="entry name" value="MFS_dom"/>
</dbReference>
<feature type="transmembrane region" description="Helical" evidence="7">
    <location>
        <begin position="73"/>
        <end position="89"/>
    </location>
</feature>
<comment type="subcellular location">
    <subcellularLocation>
        <location evidence="1">Cell membrane</location>
        <topology evidence="1">Multi-pass membrane protein</topology>
    </subcellularLocation>
</comment>
<gene>
    <name evidence="9" type="ORF">FRZ54_20060</name>
</gene>
<reference evidence="9 10" key="1">
    <citation type="journal article" date="2017" name="Curr. Microbiol.">
        <title>Mucilaginibacter ginsenosidivorans sp. nov., Isolated from Soil of Ginseng Field.</title>
        <authorList>
            <person name="Kim M.M."/>
            <person name="Siddiqi M.Z."/>
            <person name="Im W.T."/>
        </authorList>
    </citation>
    <scope>NUCLEOTIDE SEQUENCE [LARGE SCALE GENOMIC DNA]</scope>
    <source>
        <strain evidence="9 10">Gsoil 3017</strain>
    </source>
</reference>
<feature type="transmembrane region" description="Helical" evidence="7">
    <location>
        <begin position="132"/>
        <end position="153"/>
    </location>
</feature>
<dbReference type="AlphaFoldDB" id="A0A5B8V261"/>
<dbReference type="Gene3D" id="1.20.1250.20">
    <property type="entry name" value="MFS general substrate transporter like domains"/>
    <property type="match status" value="2"/>
</dbReference>
<evidence type="ECO:0000256" key="6">
    <source>
        <dbReference type="ARBA" id="ARBA00023136"/>
    </source>
</evidence>
<evidence type="ECO:0000256" key="3">
    <source>
        <dbReference type="ARBA" id="ARBA00022475"/>
    </source>
</evidence>
<dbReference type="PANTHER" id="PTHR23522">
    <property type="entry name" value="BLL5896 PROTEIN"/>
    <property type="match status" value="1"/>
</dbReference>
<dbReference type="CDD" id="cd06177">
    <property type="entry name" value="MFS_NHS"/>
    <property type="match status" value="1"/>
</dbReference>
<dbReference type="KEGG" id="mgin:FRZ54_20060"/>
<dbReference type="Proteomes" id="UP000321479">
    <property type="component" value="Chromosome"/>
</dbReference>
<accession>A0A5B8V261</accession>
<evidence type="ECO:0000313" key="9">
    <source>
        <dbReference type="EMBL" id="QEC64761.1"/>
    </source>
</evidence>
<keyword evidence="2" id="KW-0813">Transport</keyword>
<dbReference type="GO" id="GO:0015213">
    <property type="term" value="F:uridine transmembrane transporter activity"/>
    <property type="evidence" value="ECO:0007669"/>
    <property type="project" value="TreeGrafter"/>
</dbReference>
<evidence type="ECO:0000256" key="1">
    <source>
        <dbReference type="ARBA" id="ARBA00004651"/>
    </source>
</evidence>
<evidence type="ECO:0000256" key="2">
    <source>
        <dbReference type="ARBA" id="ARBA00022448"/>
    </source>
</evidence>
<dbReference type="PANTHER" id="PTHR23522:SF4">
    <property type="entry name" value="NUCLEOSIDE PERMEASE NUPG-RELATED"/>
    <property type="match status" value="1"/>
</dbReference>
<organism evidence="9 10">
    <name type="scientific">Mucilaginibacter ginsenosidivorans</name>
    <dbReference type="NCBI Taxonomy" id="398053"/>
    <lineage>
        <taxon>Bacteria</taxon>
        <taxon>Pseudomonadati</taxon>
        <taxon>Bacteroidota</taxon>
        <taxon>Sphingobacteriia</taxon>
        <taxon>Sphingobacteriales</taxon>
        <taxon>Sphingobacteriaceae</taxon>
        <taxon>Mucilaginibacter</taxon>
    </lineage>
</organism>
<dbReference type="Pfam" id="PF03825">
    <property type="entry name" value="Nuc_H_symport"/>
    <property type="match status" value="1"/>
</dbReference>
<name>A0A5B8V261_9SPHI</name>
<dbReference type="InterPro" id="IPR036259">
    <property type="entry name" value="MFS_trans_sf"/>
</dbReference>
<keyword evidence="3" id="KW-1003">Cell membrane</keyword>
<evidence type="ECO:0000259" key="8">
    <source>
        <dbReference type="PROSITE" id="PS50850"/>
    </source>
</evidence>
<keyword evidence="4 7" id="KW-0812">Transmembrane</keyword>
<dbReference type="GO" id="GO:0005886">
    <property type="term" value="C:plasma membrane"/>
    <property type="evidence" value="ECO:0007669"/>
    <property type="project" value="UniProtKB-SubCell"/>
</dbReference>
<feature type="transmembrane region" description="Helical" evidence="7">
    <location>
        <begin position="274"/>
        <end position="292"/>
    </location>
</feature>
<feature type="transmembrane region" description="Helical" evidence="7">
    <location>
        <begin position="12"/>
        <end position="32"/>
    </location>
</feature>
<feature type="transmembrane region" description="Helical" evidence="7">
    <location>
        <begin position="334"/>
        <end position="354"/>
    </location>
</feature>
<feature type="transmembrane region" description="Helical" evidence="7">
    <location>
        <begin position="211"/>
        <end position="229"/>
    </location>
</feature>
<feature type="transmembrane region" description="Helical" evidence="7">
    <location>
        <begin position="374"/>
        <end position="393"/>
    </location>
</feature>
<dbReference type="EMBL" id="CP042436">
    <property type="protein sequence ID" value="QEC64761.1"/>
    <property type="molecule type" value="Genomic_DNA"/>
</dbReference>
<feature type="transmembrane region" description="Helical" evidence="7">
    <location>
        <begin position="44"/>
        <end position="64"/>
    </location>
</feature>
<proteinExistence type="predicted"/>
<feature type="transmembrane region" description="Helical" evidence="7">
    <location>
        <begin position="101"/>
        <end position="120"/>
    </location>
</feature>
<evidence type="ECO:0000256" key="4">
    <source>
        <dbReference type="ARBA" id="ARBA00022692"/>
    </source>
</evidence>
<keyword evidence="10" id="KW-1185">Reference proteome</keyword>
<dbReference type="GO" id="GO:0015212">
    <property type="term" value="F:cytidine transmembrane transporter activity"/>
    <property type="evidence" value="ECO:0007669"/>
    <property type="project" value="TreeGrafter"/>
</dbReference>
<feature type="transmembrane region" description="Helical" evidence="7">
    <location>
        <begin position="159"/>
        <end position="180"/>
    </location>
</feature>
<dbReference type="SUPFAM" id="SSF103473">
    <property type="entry name" value="MFS general substrate transporter"/>
    <property type="match status" value="1"/>
</dbReference>
<evidence type="ECO:0000256" key="5">
    <source>
        <dbReference type="ARBA" id="ARBA00022989"/>
    </source>
</evidence>
<feature type="domain" description="Major facilitator superfamily (MFS) profile" evidence="8">
    <location>
        <begin position="203"/>
        <end position="416"/>
    </location>
</feature>